<evidence type="ECO:0000313" key="1">
    <source>
        <dbReference type="EMBL" id="KAJ0400031.1"/>
    </source>
</evidence>
<dbReference type="Proteomes" id="UP001209570">
    <property type="component" value="Unassembled WGS sequence"/>
</dbReference>
<evidence type="ECO:0000313" key="2">
    <source>
        <dbReference type="Proteomes" id="UP001209570"/>
    </source>
</evidence>
<reference evidence="1" key="1">
    <citation type="submission" date="2021-12" db="EMBL/GenBank/DDBJ databases">
        <title>Prjna785345.</title>
        <authorList>
            <person name="Rujirawat T."/>
            <person name="Krajaejun T."/>
        </authorList>
    </citation>
    <scope>NUCLEOTIDE SEQUENCE</scope>
    <source>
        <strain evidence="1">Pi057C3</strain>
    </source>
</reference>
<organism evidence="1 2">
    <name type="scientific">Pythium insidiosum</name>
    <name type="common">Pythiosis disease agent</name>
    <dbReference type="NCBI Taxonomy" id="114742"/>
    <lineage>
        <taxon>Eukaryota</taxon>
        <taxon>Sar</taxon>
        <taxon>Stramenopiles</taxon>
        <taxon>Oomycota</taxon>
        <taxon>Peronosporomycetes</taxon>
        <taxon>Pythiales</taxon>
        <taxon>Pythiaceae</taxon>
        <taxon>Pythium</taxon>
    </lineage>
</organism>
<accession>A0AAD5M0L2</accession>
<proteinExistence type="predicted"/>
<gene>
    <name evidence="1" type="ORF">P43SY_004681</name>
</gene>
<dbReference type="AlphaFoldDB" id="A0AAD5M0L2"/>
<dbReference type="EMBL" id="JAKCXM010000165">
    <property type="protein sequence ID" value="KAJ0400031.1"/>
    <property type="molecule type" value="Genomic_DNA"/>
</dbReference>
<sequence>MEALLVRIDHFRDRKHYVDTLRTWLAEIGIEHGRLVTMGDFHLLLLHATTKQNSELLEYYRTRMIDTNNRDEI</sequence>
<comment type="caution">
    <text evidence="1">The sequence shown here is derived from an EMBL/GenBank/DDBJ whole genome shotgun (WGS) entry which is preliminary data.</text>
</comment>
<protein>
    <submittedName>
        <fullName evidence="1">Uncharacterized protein</fullName>
    </submittedName>
</protein>
<keyword evidence="2" id="KW-1185">Reference proteome</keyword>
<name>A0AAD5M0L2_PYTIN</name>